<name>A0A0C3KDX6_9AGAM</name>
<keyword evidence="1" id="KW-1133">Transmembrane helix</keyword>
<reference evidence="3 4" key="1">
    <citation type="submission" date="2014-04" db="EMBL/GenBank/DDBJ databases">
        <authorList>
            <consortium name="DOE Joint Genome Institute"/>
            <person name="Kuo A."/>
            <person name="Girlanda M."/>
            <person name="Perotto S."/>
            <person name="Kohler A."/>
            <person name="Nagy L.G."/>
            <person name="Floudas D."/>
            <person name="Copeland A."/>
            <person name="Barry K.W."/>
            <person name="Cichocki N."/>
            <person name="Veneault-Fourrey C."/>
            <person name="LaButti K."/>
            <person name="Lindquist E.A."/>
            <person name="Lipzen A."/>
            <person name="Lundell T."/>
            <person name="Morin E."/>
            <person name="Murat C."/>
            <person name="Sun H."/>
            <person name="Tunlid A."/>
            <person name="Henrissat B."/>
            <person name="Grigoriev I.V."/>
            <person name="Hibbett D.S."/>
            <person name="Martin F."/>
            <person name="Nordberg H.P."/>
            <person name="Cantor M.N."/>
            <person name="Hua S.X."/>
        </authorList>
    </citation>
    <scope>NUCLEOTIDE SEQUENCE [LARGE SCALE GENOMIC DNA]</scope>
    <source>
        <strain evidence="3 4">MUT 4182</strain>
    </source>
</reference>
<dbReference type="Proteomes" id="UP000054248">
    <property type="component" value="Unassembled WGS sequence"/>
</dbReference>
<keyword evidence="1" id="KW-0812">Transmembrane</keyword>
<dbReference type="OrthoDB" id="3221808at2759"/>
<dbReference type="HOGENOM" id="CLU_018688_3_1_1"/>
<proteinExistence type="predicted"/>
<dbReference type="Pfam" id="PF20153">
    <property type="entry name" value="DUF6535"/>
    <property type="match status" value="1"/>
</dbReference>
<dbReference type="EMBL" id="KN823210">
    <property type="protein sequence ID" value="KIO19658.1"/>
    <property type="molecule type" value="Genomic_DNA"/>
</dbReference>
<evidence type="ECO:0000313" key="3">
    <source>
        <dbReference type="EMBL" id="KIO19658.1"/>
    </source>
</evidence>
<feature type="transmembrane region" description="Helical" evidence="1">
    <location>
        <begin position="16"/>
        <end position="35"/>
    </location>
</feature>
<feature type="domain" description="DUF6535" evidence="2">
    <location>
        <begin position="2"/>
        <end position="111"/>
    </location>
</feature>
<feature type="transmembrane region" description="Helical" evidence="1">
    <location>
        <begin position="81"/>
        <end position="102"/>
    </location>
</feature>
<sequence length="113" mass="12142">MDPDLVHSLKAQLDGILIFSGLFAGVNSAFLALTLPQLSANPVDDTNALLSQLVRGQNNSIQQIDDLPSASFSPPPTICSINGLFSMSLTLALLSAFLAVLGQQWLVQYRKRT</sequence>
<gene>
    <name evidence="3" type="ORF">M407DRAFT_82538</name>
</gene>
<evidence type="ECO:0000259" key="2">
    <source>
        <dbReference type="Pfam" id="PF20153"/>
    </source>
</evidence>
<reference evidence="4" key="2">
    <citation type="submission" date="2015-01" db="EMBL/GenBank/DDBJ databases">
        <title>Evolutionary Origins and Diversification of the Mycorrhizal Mutualists.</title>
        <authorList>
            <consortium name="DOE Joint Genome Institute"/>
            <consortium name="Mycorrhizal Genomics Consortium"/>
            <person name="Kohler A."/>
            <person name="Kuo A."/>
            <person name="Nagy L.G."/>
            <person name="Floudas D."/>
            <person name="Copeland A."/>
            <person name="Barry K.W."/>
            <person name="Cichocki N."/>
            <person name="Veneault-Fourrey C."/>
            <person name="LaButti K."/>
            <person name="Lindquist E.A."/>
            <person name="Lipzen A."/>
            <person name="Lundell T."/>
            <person name="Morin E."/>
            <person name="Murat C."/>
            <person name="Riley R."/>
            <person name="Ohm R."/>
            <person name="Sun H."/>
            <person name="Tunlid A."/>
            <person name="Henrissat B."/>
            <person name="Grigoriev I.V."/>
            <person name="Hibbett D.S."/>
            <person name="Martin F."/>
        </authorList>
    </citation>
    <scope>NUCLEOTIDE SEQUENCE [LARGE SCALE GENOMIC DNA]</scope>
    <source>
        <strain evidence="4">MUT 4182</strain>
    </source>
</reference>
<accession>A0A0C3KDX6</accession>
<dbReference type="InterPro" id="IPR045338">
    <property type="entry name" value="DUF6535"/>
</dbReference>
<dbReference type="AlphaFoldDB" id="A0A0C3KDX6"/>
<evidence type="ECO:0000313" key="4">
    <source>
        <dbReference type="Proteomes" id="UP000054248"/>
    </source>
</evidence>
<keyword evidence="4" id="KW-1185">Reference proteome</keyword>
<organism evidence="3 4">
    <name type="scientific">Tulasnella calospora MUT 4182</name>
    <dbReference type="NCBI Taxonomy" id="1051891"/>
    <lineage>
        <taxon>Eukaryota</taxon>
        <taxon>Fungi</taxon>
        <taxon>Dikarya</taxon>
        <taxon>Basidiomycota</taxon>
        <taxon>Agaricomycotina</taxon>
        <taxon>Agaricomycetes</taxon>
        <taxon>Cantharellales</taxon>
        <taxon>Tulasnellaceae</taxon>
        <taxon>Tulasnella</taxon>
    </lineage>
</organism>
<keyword evidence="1" id="KW-0472">Membrane</keyword>
<evidence type="ECO:0000256" key="1">
    <source>
        <dbReference type="SAM" id="Phobius"/>
    </source>
</evidence>
<feature type="non-terminal residue" evidence="3">
    <location>
        <position position="113"/>
    </location>
</feature>
<protein>
    <recommendedName>
        <fullName evidence="2">DUF6535 domain-containing protein</fullName>
    </recommendedName>
</protein>
<dbReference type="STRING" id="1051891.A0A0C3KDX6"/>